<comment type="caution">
    <text evidence="4">The sequence shown here is derived from an EMBL/GenBank/DDBJ whole genome shotgun (WGS) entry which is preliminary data.</text>
</comment>
<proteinExistence type="predicted"/>
<dbReference type="Pfam" id="PF00188">
    <property type="entry name" value="CAP"/>
    <property type="match status" value="1"/>
</dbReference>
<evidence type="ECO:0000313" key="4">
    <source>
        <dbReference type="EMBL" id="GMK59470.1"/>
    </source>
</evidence>
<dbReference type="PRINTS" id="PR00837">
    <property type="entry name" value="V5TPXLIKE"/>
</dbReference>
<feature type="signal peptide" evidence="2">
    <location>
        <begin position="1"/>
        <end position="19"/>
    </location>
</feature>
<evidence type="ECO:0000313" key="5">
    <source>
        <dbReference type="Proteomes" id="UP001222932"/>
    </source>
</evidence>
<feature type="compositionally biased region" description="Polar residues" evidence="1">
    <location>
        <begin position="69"/>
        <end position="87"/>
    </location>
</feature>
<dbReference type="EMBL" id="BTCM01000008">
    <property type="protein sequence ID" value="GMK59470.1"/>
    <property type="molecule type" value="Genomic_DNA"/>
</dbReference>
<sequence length="393" mass="40759">MRVLALFTLLTALAAPAAARSHPRRQCKVKHNPATPRPHQSGSHNQLNTQAQPSSQEQQPAPSAGLDSAVQQPTKPVESSVTPTETPAVTLEEAGPSAEASPSSTVTVPSPAESPKSEETPEPVPSSEASKPSPSEAAPAPSEAAPSEAAPSEAAPSEAAPSEAAPSEAAPSEATPSEAAPSEVPSSATTATVTPTETPAETPTSTASIEATPSPSSTADNKAFTQPAVSDPAQTGPEAYQQILLDLHNNLRRQYSAGDVTWNQDLADYAAGHANKCDFHHSGASTGENLAAGTGSSYDLATEFNMWADEAHAYNFDKPGYSDATGHFTQAVWKGTTQIGCAWKACAPGSIFEPQFGDSLILVCEYEPRGNYISNTSDEETAKWFSENVGPKA</sequence>
<dbReference type="AlphaFoldDB" id="A0AAD3TZQ8"/>
<protein>
    <recommendedName>
        <fullName evidence="3">SCP domain-containing protein</fullName>
    </recommendedName>
</protein>
<dbReference type="InterPro" id="IPR001283">
    <property type="entry name" value="CRISP-related"/>
</dbReference>
<evidence type="ECO:0000256" key="2">
    <source>
        <dbReference type="SAM" id="SignalP"/>
    </source>
</evidence>
<keyword evidence="5" id="KW-1185">Reference proteome</keyword>
<gene>
    <name evidence="4" type="ORF">CspeluHIS016_0800760</name>
</gene>
<name>A0AAD3TZQ8_9TREE</name>
<feature type="chain" id="PRO_5042096804" description="SCP domain-containing protein" evidence="2">
    <location>
        <begin position="20"/>
        <end position="393"/>
    </location>
</feature>
<feature type="region of interest" description="Disordered" evidence="1">
    <location>
        <begin position="16"/>
        <end position="234"/>
    </location>
</feature>
<dbReference type="SMART" id="SM00198">
    <property type="entry name" value="SCP"/>
    <property type="match status" value="1"/>
</dbReference>
<feature type="compositionally biased region" description="Low complexity" evidence="1">
    <location>
        <begin position="92"/>
        <end position="114"/>
    </location>
</feature>
<feature type="compositionally biased region" description="Low complexity" evidence="1">
    <location>
        <begin position="50"/>
        <end position="64"/>
    </location>
</feature>
<evidence type="ECO:0000259" key="3">
    <source>
        <dbReference type="SMART" id="SM00198"/>
    </source>
</evidence>
<reference evidence="4" key="2">
    <citation type="submission" date="2023-06" db="EMBL/GenBank/DDBJ databases">
        <authorList>
            <person name="Kobayashi Y."/>
            <person name="Kayamori A."/>
            <person name="Aoki K."/>
            <person name="Shiwa Y."/>
            <person name="Fujita N."/>
            <person name="Sugita T."/>
            <person name="Iwasaki W."/>
            <person name="Tanaka N."/>
            <person name="Takashima M."/>
        </authorList>
    </citation>
    <scope>NUCLEOTIDE SEQUENCE</scope>
    <source>
        <strain evidence="4">HIS016</strain>
    </source>
</reference>
<evidence type="ECO:0000256" key="1">
    <source>
        <dbReference type="SAM" id="MobiDB-lite"/>
    </source>
</evidence>
<dbReference type="SUPFAM" id="SSF55797">
    <property type="entry name" value="PR-1-like"/>
    <property type="match status" value="1"/>
</dbReference>
<feature type="compositionally biased region" description="Polar residues" evidence="1">
    <location>
        <begin position="209"/>
        <end position="228"/>
    </location>
</feature>
<organism evidence="4 5">
    <name type="scientific">Cutaneotrichosporon spelunceum</name>
    <dbReference type="NCBI Taxonomy" id="1672016"/>
    <lineage>
        <taxon>Eukaryota</taxon>
        <taxon>Fungi</taxon>
        <taxon>Dikarya</taxon>
        <taxon>Basidiomycota</taxon>
        <taxon>Agaricomycotina</taxon>
        <taxon>Tremellomycetes</taxon>
        <taxon>Trichosporonales</taxon>
        <taxon>Trichosporonaceae</taxon>
        <taxon>Cutaneotrichosporon</taxon>
    </lineage>
</organism>
<feature type="domain" description="SCP" evidence="3">
    <location>
        <begin position="239"/>
        <end position="374"/>
    </location>
</feature>
<dbReference type="Gene3D" id="3.40.33.10">
    <property type="entry name" value="CAP"/>
    <property type="match status" value="1"/>
</dbReference>
<dbReference type="InterPro" id="IPR014044">
    <property type="entry name" value="CAP_dom"/>
</dbReference>
<dbReference type="PANTHER" id="PTHR10334">
    <property type="entry name" value="CYSTEINE-RICH SECRETORY PROTEIN-RELATED"/>
    <property type="match status" value="1"/>
</dbReference>
<feature type="compositionally biased region" description="Polar residues" evidence="1">
    <location>
        <begin position="38"/>
        <end position="49"/>
    </location>
</feature>
<dbReference type="InterPro" id="IPR035940">
    <property type="entry name" value="CAP_sf"/>
</dbReference>
<keyword evidence="2" id="KW-0732">Signal</keyword>
<dbReference type="Proteomes" id="UP001222932">
    <property type="component" value="Unassembled WGS sequence"/>
</dbReference>
<feature type="compositionally biased region" description="Low complexity" evidence="1">
    <location>
        <begin position="125"/>
        <end position="208"/>
    </location>
</feature>
<reference evidence="4" key="1">
    <citation type="journal article" date="2023" name="BMC Genomics">
        <title>Chromosome-level genome assemblies of Cutaneotrichosporon spp. (Trichosporonales, Basidiomycota) reveal imbalanced evolution between nucleotide sequences and chromosome synteny.</title>
        <authorList>
            <person name="Kobayashi Y."/>
            <person name="Kayamori A."/>
            <person name="Aoki K."/>
            <person name="Shiwa Y."/>
            <person name="Matsutani M."/>
            <person name="Fujita N."/>
            <person name="Sugita T."/>
            <person name="Iwasaki W."/>
            <person name="Tanaka N."/>
            <person name="Takashima M."/>
        </authorList>
    </citation>
    <scope>NUCLEOTIDE SEQUENCE</scope>
    <source>
        <strain evidence="4">HIS016</strain>
    </source>
</reference>
<accession>A0AAD3TZQ8</accession>
<feature type="compositionally biased region" description="Basic residues" evidence="1">
    <location>
        <begin position="21"/>
        <end position="31"/>
    </location>
</feature>